<reference evidence="3 4" key="1">
    <citation type="journal article" date="2012" name="Int. J. Syst. Evol. Microbiol.">
        <title>Vibrio caribbeanicus sp. nov., isolated from the marine sponge Scleritoderma cyanea.</title>
        <authorList>
            <person name="Hoffmann M."/>
            <person name="Monday S.R."/>
            <person name="Allard M.W."/>
            <person name="Strain E.A."/>
            <person name="Whittaker P."/>
            <person name="Naum M."/>
            <person name="McCarthy P.J."/>
            <person name="Lopez J.V."/>
            <person name="Fischer M."/>
            <person name="Brown E.W."/>
        </authorList>
    </citation>
    <scope>NUCLEOTIDE SEQUENCE [LARGE SCALE GENOMIC DNA]</scope>
    <source>
        <strain evidence="3 4">LMG 20546</strain>
    </source>
</reference>
<dbReference type="InterPro" id="IPR008964">
    <property type="entry name" value="Invasin/intimin_cell_adhesion"/>
</dbReference>
<feature type="domain" description="DUF6701" evidence="2">
    <location>
        <begin position="592"/>
        <end position="1085"/>
    </location>
</feature>
<dbReference type="STRING" id="945543.VIBR0546_05538"/>
<evidence type="ECO:0000313" key="4">
    <source>
        <dbReference type="Proteomes" id="UP000004371"/>
    </source>
</evidence>
<dbReference type="AlphaFoldDB" id="E8LQ67"/>
<dbReference type="EMBL" id="AEVS01000015">
    <property type="protein sequence ID" value="EGA67129.1"/>
    <property type="molecule type" value="Genomic_DNA"/>
</dbReference>
<protein>
    <recommendedName>
        <fullName evidence="2">DUF6701 domain-containing protein</fullName>
    </recommendedName>
</protein>
<dbReference type="Pfam" id="PF20419">
    <property type="entry name" value="DUF6701"/>
    <property type="match status" value="1"/>
</dbReference>
<keyword evidence="1" id="KW-0732">Signal</keyword>
<accession>E8LQ67</accession>
<feature type="chain" id="PRO_5003227256" description="DUF6701 domain-containing protein" evidence="1">
    <location>
        <begin position="27"/>
        <end position="1091"/>
    </location>
</feature>
<evidence type="ECO:0000259" key="2">
    <source>
        <dbReference type="Pfam" id="PF20419"/>
    </source>
</evidence>
<dbReference type="InterPro" id="IPR046524">
    <property type="entry name" value="DUF6701"/>
</dbReference>
<dbReference type="Proteomes" id="UP000004371">
    <property type="component" value="Unassembled WGS sequence"/>
</dbReference>
<comment type="caution">
    <text evidence="3">The sequence shown here is derived from an EMBL/GenBank/DDBJ whole genome shotgun (WGS) entry which is preliminary data.</text>
</comment>
<keyword evidence="4" id="KW-1185">Reference proteome</keyword>
<name>E8LQ67_9VIBR</name>
<evidence type="ECO:0000313" key="3">
    <source>
        <dbReference type="EMBL" id="EGA67129.1"/>
    </source>
</evidence>
<organism evidence="3 4">
    <name type="scientific">Vibrio brasiliensis LMG 20546</name>
    <dbReference type="NCBI Taxonomy" id="945543"/>
    <lineage>
        <taxon>Bacteria</taxon>
        <taxon>Pseudomonadati</taxon>
        <taxon>Pseudomonadota</taxon>
        <taxon>Gammaproteobacteria</taxon>
        <taxon>Vibrionales</taxon>
        <taxon>Vibrionaceae</taxon>
        <taxon>Vibrio</taxon>
        <taxon>Vibrio oreintalis group</taxon>
    </lineage>
</organism>
<dbReference type="SUPFAM" id="SSF49373">
    <property type="entry name" value="Invasin/intimin cell-adhesion fragments"/>
    <property type="match status" value="1"/>
</dbReference>
<gene>
    <name evidence="3" type="ORF">VIBR0546_05538</name>
</gene>
<dbReference type="eggNOG" id="COG1664">
    <property type="taxonomic scope" value="Bacteria"/>
</dbReference>
<evidence type="ECO:0000256" key="1">
    <source>
        <dbReference type="SAM" id="SignalP"/>
    </source>
</evidence>
<sequence length="1091" mass="120567">MMKAFYKLISAVLFSVAVWLPSITHASQCLVAGSEVDARNGFCFTFKIDSDGTNRVRLESSRIFYPLWTDDSRFARYRPAIYENNYTGERKERTFRVQFVRTSNWNARFITGTLSYSIDGVPQPIDEYFDLSSATGADKFNPRIRLNLVGSQFNDPDKYCISSGSCVDIDPFEVDVCSYVPNGLQTNFYTSSPQRPHGVLSVSGGNNKVFPNSNDPQYSFEAIFQPSNLCNFPDGSSGLCSFDATKTHSTLPMPTPNYSHGNDDLTCNNNRTCNLSSGRHKDITIKKNAVLRLTGGEYWLNELKFAEKNAKLEILAPSIVHYKKIHFEKSGVRINYRGSSHDLLFIGHGADADIDMDDGDSVNYRINAFFYIDPQASDGFDIEGTNIEIRGGITAHSIEMSGRNSRIHALSCNPTPDPEVESIVIKPYNYHLTCETGDDQIVEVHVLDSDGNYLSGYQPTLIQENGNNLSISFIAEANGIAQYRVTTTPTSTIGDYDLKASLTAGGQIFEDTDQIKYVPYKFEVEDQYVIAGQNNQASVSVKACSNSDELITLGYTGSPTASFSYQRPSSALVDTNDFIFSAELTDSNRDADFIFKESGHIRVTMTDNRFVCDDDHCPVEGGALKGQFDVYSRPWKIAICNVAEVSNSSNLNPATTTGTPGFMPSGDDFTVSYIPIVHGDSKGNATDECAYPQTGNYGLDNGPLNLTYSVTYPTSSAADGILTPETVFAFDSDNLIRIVTHNWSEVGTIQFTTGATYLNMDLDSDQQEIGRFYPKFFNVVNTPSWDYPGNQSFAYMNQPFNGVSFDVEALNAQEQAVQNYASFDSDLTAGFVLFEPDFTERFNSPTPSKQWALTSQRSIGTFTLDDAAPSTDCESELCWEKAASADGYEDGPFNGAAGTASNISITDTGVSNRDPVDYQTPAEGEDDPRVLTLQPDIRFGRIELDSVGGTVNSELPIPLRVEFWDGSRFITNTDDSSTEVDGSNDADDNRNIWVEPNQTAFEVTFGDGGQIAAGQSRTITATHASDVRQQTQVWLELDNANNELPWLRYRWQDDNRVEVNGEQDPSSVVTFGIYRGNDRVIFRGEPGLTGQ</sequence>
<proteinExistence type="predicted"/>
<feature type="signal peptide" evidence="1">
    <location>
        <begin position="1"/>
        <end position="26"/>
    </location>
</feature>